<dbReference type="Proteomes" id="UP001191004">
    <property type="component" value="Unassembled WGS sequence"/>
</dbReference>
<feature type="domain" description="UVR" evidence="14">
    <location>
        <begin position="651"/>
        <end position="686"/>
    </location>
</feature>
<keyword evidence="3 12" id="KW-0963">Cytoplasm</keyword>
<dbReference type="Pfam" id="PF12344">
    <property type="entry name" value="UvrB"/>
    <property type="match status" value="1"/>
</dbReference>
<keyword evidence="6 12" id="KW-0228">DNA excision</keyword>
<comment type="caution">
    <text evidence="17">The sequence shown here is derived from an EMBL/GenBank/DDBJ whole genome shotgun (WGS) entry which is preliminary data.</text>
</comment>
<dbReference type="InterPro" id="IPR001943">
    <property type="entry name" value="UVR_dom"/>
</dbReference>
<dbReference type="InterPro" id="IPR001650">
    <property type="entry name" value="Helicase_C-like"/>
</dbReference>
<dbReference type="Pfam" id="PF02151">
    <property type="entry name" value="UVR"/>
    <property type="match status" value="1"/>
</dbReference>
<dbReference type="Pfam" id="PF00271">
    <property type="entry name" value="Helicase_C"/>
    <property type="match status" value="1"/>
</dbReference>
<evidence type="ECO:0000259" key="15">
    <source>
        <dbReference type="PROSITE" id="PS51192"/>
    </source>
</evidence>
<keyword evidence="9 12" id="KW-0234">DNA repair</keyword>
<keyword evidence="18" id="KW-1185">Reference proteome</keyword>
<evidence type="ECO:0000256" key="3">
    <source>
        <dbReference type="ARBA" id="ARBA00022490"/>
    </source>
</evidence>
<dbReference type="InterPro" id="IPR006935">
    <property type="entry name" value="Helicase/UvrB_N"/>
</dbReference>
<dbReference type="SMART" id="SM00487">
    <property type="entry name" value="DEXDc"/>
    <property type="match status" value="1"/>
</dbReference>
<dbReference type="PROSITE" id="PS51192">
    <property type="entry name" value="HELICASE_ATP_BIND_1"/>
    <property type="match status" value="1"/>
</dbReference>
<feature type="domain" description="Helicase ATP-binding" evidence="15">
    <location>
        <begin position="25"/>
        <end position="173"/>
    </location>
</feature>
<dbReference type="PANTHER" id="PTHR24029">
    <property type="entry name" value="UVRABC SYSTEM PROTEIN B"/>
    <property type="match status" value="1"/>
</dbReference>
<keyword evidence="7 12" id="KW-0067">ATP-binding</keyword>
<comment type="function">
    <text evidence="12">The UvrABC repair system catalyzes the recognition and processing of DNA lesions. A damage recognition complex composed of 2 UvrA and 2 UvrB subunits scans DNA for abnormalities. Upon binding of the UvrA(2)B(2) complex to a putative damaged site, the DNA wraps around one UvrB monomer. DNA wrap is dependent on ATP binding by UvrB and probably causes local melting of the DNA helix, facilitating insertion of UvrB beta-hairpin between the DNA strands. Then UvrB probes one DNA strand for the presence of a lesion. If a lesion is found the UvrA subunits dissociate and the UvrB-DNA preincision complex is formed. This complex is subsequently bound by UvrC and the second UvrB is released. If no lesion is found, the DNA wraps around the other UvrB subunit that will check the other stand for damage.</text>
</comment>
<comment type="subcellular location">
    <subcellularLocation>
        <location evidence="1 12 13">Cytoplasm</location>
    </subcellularLocation>
</comment>
<dbReference type="SMART" id="SM00490">
    <property type="entry name" value="HELICc"/>
    <property type="match status" value="1"/>
</dbReference>
<dbReference type="InterPro" id="IPR014001">
    <property type="entry name" value="Helicase_ATP-bd"/>
</dbReference>
<evidence type="ECO:0000256" key="2">
    <source>
        <dbReference type="ARBA" id="ARBA00008533"/>
    </source>
</evidence>
<feature type="short sequence motif" description="Beta-hairpin" evidence="12">
    <location>
        <begin position="91"/>
        <end position="114"/>
    </location>
</feature>
<keyword evidence="4 12" id="KW-0547">Nucleotide-binding</keyword>
<keyword evidence="12 13" id="KW-0742">SOS response</keyword>
<dbReference type="HAMAP" id="MF_00204">
    <property type="entry name" value="UvrB"/>
    <property type="match status" value="1"/>
</dbReference>
<dbReference type="Pfam" id="PF04851">
    <property type="entry name" value="ResIII"/>
    <property type="match status" value="1"/>
</dbReference>
<dbReference type="SUPFAM" id="SSF52540">
    <property type="entry name" value="P-loop containing nucleoside triphosphate hydrolases"/>
    <property type="match status" value="2"/>
</dbReference>
<comment type="domain">
    <text evidence="12">The beta-hairpin motif is involved in DNA binding.</text>
</comment>
<evidence type="ECO:0000256" key="4">
    <source>
        <dbReference type="ARBA" id="ARBA00022741"/>
    </source>
</evidence>
<dbReference type="CDD" id="cd17916">
    <property type="entry name" value="DEXHc_UvrB"/>
    <property type="match status" value="1"/>
</dbReference>
<evidence type="ECO:0000256" key="6">
    <source>
        <dbReference type="ARBA" id="ARBA00022769"/>
    </source>
</evidence>
<evidence type="ECO:0000313" key="17">
    <source>
        <dbReference type="EMBL" id="RYC73830.1"/>
    </source>
</evidence>
<evidence type="ECO:0000256" key="13">
    <source>
        <dbReference type="RuleBase" id="RU003587"/>
    </source>
</evidence>
<dbReference type="Gene3D" id="3.30.2060.10">
    <property type="entry name" value="Penicillin-binding protein 1b domain"/>
    <property type="match status" value="1"/>
</dbReference>
<evidence type="ECO:0000256" key="9">
    <source>
        <dbReference type="ARBA" id="ARBA00023204"/>
    </source>
</evidence>
<dbReference type="InterPro" id="IPR004807">
    <property type="entry name" value="UvrB"/>
</dbReference>
<dbReference type="SUPFAM" id="SSF46600">
    <property type="entry name" value="C-terminal UvrC-binding domain of UvrB"/>
    <property type="match status" value="1"/>
</dbReference>
<dbReference type="PROSITE" id="PS51194">
    <property type="entry name" value="HELICASE_CTER"/>
    <property type="match status" value="1"/>
</dbReference>
<evidence type="ECO:0000256" key="11">
    <source>
        <dbReference type="ARBA" id="ARBA00029504"/>
    </source>
</evidence>
<evidence type="ECO:0000259" key="16">
    <source>
        <dbReference type="PROSITE" id="PS51194"/>
    </source>
</evidence>
<keyword evidence="5 12" id="KW-0227">DNA damage</keyword>
<reference evidence="17 18" key="2">
    <citation type="journal article" date="2020" name="Cell Rep.">
        <title>Acquisition and Adaptation of Ultra-small Parasitic Reduced Genome Bacteria to Mammalian Hosts.</title>
        <authorList>
            <person name="McLean J.S."/>
            <person name="Bor B."/>
            <person name="Kerns K.A."/>
            <person name="Liu Q."/>
            <person name="To T.T."/>
            <person name="Solden L."/>
            <person name="Hendrickson E.L."/>
            <person name="Wrighton K."/>
            <person name="Shi W."/>
            <person name="He X."/>
        </authorList>
    </citation>
    <scope>NUCLEOTIDE SEQUENCE [LARGE SCALE GENOMIC DNA]</scope>
    <source>
        <strain evidence="17 18">TM7_KMM_G3_1_HOT_351</strain>
    </source>
</reference>
<dbReference type="CDD" id="cd18790">
    <property type="entry name" value="SF2_C_UvrB"/>
    <property type="match status" value="1"/>
</dbReference>
<feature type="binding site" evidence="12">
    <location>
        <begin position="38"/>
        <end position="45"/>
    </location>
    <ligand>
        <name>ATP</name>
        <dbReference type="ChEBI" id="CHEBI:30616"/>
    </ligand>
</feature>
<comment type="subunit">
    <text evidence="10 12 13">Forms a heterotetramer with UvrA during the search for lesions. Interacts with UvrC in an incision complex.</text>
</comment>
<evidence type="ECO:0000256" key="12">
    <source>
        <dbReference type="HAMAP-Rule" id="MF_00204"/>
    </source>
</evidence>
<comment type="similarity">
    <text evidence="2 12 13">Belongs to the UvrB family.</text>
</comment>
<evidence type="ECO:0000313" key="18">
    <source>
        <dbReference type="Proteomes" id="UP001191004"/>
    </source>
</evidence>
<dbReference type="Pfam" id="PF17757">
    <property type="entry name" value="UvrB_inter"/>
    <property type="match status" value="1"/>
</dbReference>
<dbReference type="InterPro" id="IPR041471">
    <property type="entry name" value="UvrB_inter"/>
</dbReference>
<evidence type="ECO:0000256" key="10">
    <source>
        <dbReference type="ARBA" id="ARBA00026033"/>
    </source>
</evidence>
<evidence type="ECO:0000256" key="1">
    <source>
        <dbReference type="ARBA" id="ARBA00004496"/>
    </source>
</evidence>
<gene>
    <name evidence="12 17" type="primary">uvrB</name>
    <name evidence="17" type="ORF">G3KMM_00170</name>
</gene>
<evidence type="ECO:0000256" key="5">
    <source>
        <dbReference type="ARBA" id="ARBA00022763"/>
    </source>
</evidence>
<dbReference type="RefSeq" id="WP_129604226.1">
    <property type="nucleotide sequence ID" value="NZ_PRLL01000003.1"/>
</dbReference>
<name>A0ABY0FLR3_9BACT</name>
<dbReference type="EMBL" id="PRLL01000003">
    <property type="protein sequence ID" value="RYC73830.1"/>
    <property type="molecule type" value="Genomic_DNA"/>
</dbReference>
<evidence type="ECO:0000256" key="7">
    <source>
        <dbReference type="ARBA" id="ARBA00022840"/>
    </source>
</evidence>
<dbReference type="Gene3D" id="3.40.50.300">
    <property type="entry name" value="P-loop containing nucleotide triphosphate hydrolases"/>
    <property type="match status" value="3"/>
</dbReference>
<dbReference type="InterPro" id="IPR024759">
    <property type="entry name" value="UvrB_YAD/RRR_dom"/>
</dbReference>
<feature type="domain" description="Helicase C-terminal" evidence="16">
    <location>
        <begin position="461"/>
        <end position="623"/>
    </location>
</feature>
<proteinExistence type="inferred from homology"/>
<dbReference type="InterPro" id="IPR027417">
    <property type="entry name" value="P-loop_NTPase"/>
</dbReference>
<dbReference type="PROSITE" id="PS50151">
    <property type="entry name" value="UVR"/>
    <property type="match status" value="1"/>
</dbReference>
<dbReference type="Gene3D" id="4.10.860.10">
    <property type="entry name" value="UVR domain"/>
    <property type="match status" value="1"/>
</dbReference>
<dbReference type="InterPro" id="IPR036876">
    <property type="entry name" value="UVR_dom_sf"/>
</dbReference>
<protein>
    <recommendedName>
        <fullName evidence="11 12">UvrABC system protein B</fullName>
        <shortName evidence="12">Protein UvrB</shortName>
    </recommendedName>
    <alternativeName>
        <fullName evidence="12">Excinuclease ABC subunit B</fullName>
    </alternativeName>
</protein>
<reference evidence="17 18" key="1">
    <citation type="journal article" date="2018" name="bioRxiv">
        <title>Evidence of independent acquisition and adaption of ultra-small bacteria to human hosts across the highly diverse yet reduced genomes of the phylum Saccharibacteria.</title>
        <authorList>
            <person name="McLean J.S."/>
            <person name="Bor B."/>
            <person name="To T.T."/>
            <person name="Liu Q."/>
            <person name="Kearns K.A."/>
            <person name="Solden L.M."/>
            <person name="Wrighton K.C."/>
            <person name="He X."/>
            <person name="Shi W."/>
        </authorList>
    </citation>
    <scope>NUCLEOTIDE SEQUENCE [LARGE SCALE GENOMIC DNA]</scope>
    <source>
        <strain evidence="17 18">TM7_KMM_G3_1_HOT_351</strain>
    </source>
</reference>
<evidence type="ECO:0000259" key="14">
    <source>
        <dbReference type="PROSITE" id="PS50151"/>
    </source>
</evidence>
<evidence type="ECO:0000256" key="8">
    <source>
        <dbReference type="ARBA" id="ARBA00022881"/>
    </source>
</evidence>
<accession>A0ABY0FLR3</accession>
<keyword evidence="8 12" id="KW-0267">Excision nuclease</keyword>
<organism evidence="17 18">
    <name type="scientific">Candidatus Nanosyncoccus nanoralicus</name>
    <dbReference type="NCBI Taxonomy" id="2171996"/>
    <lineage>
        <taxon>Bacteria</taxon>
        <taxon>Candidatus Saccharimonadota</taxon>
        <taxon>Candidatus Nanosyncoccalia</taxon>
        <taxon>Candidatus Nanosyncoccales</taxon>
        <taxon>Candidatus Nanosyncoccaceae</taxon>
        <taxon>Candidatus Nanosyncoccus</taxon>
    </lineage>
</organism>
<dbReference type="PANTHER" id="PTHR24029:SF0">
    <property type="entry name" value="UVRABC SYSTEM PROTEIN B"/>
    <property type="match status" value="1"/>
</dbReference>
<sequence>MPAFELQSKYAPTGDQPTAIRQLTDGLKKGIREQTLLGVTGSGKTFTMANIIQNLQKPTLILAHNKTLAAQLYSEFREFFPKNEVHYFVSYFDYYQPEAYIASTDTYIEKDSAINDEIDRLRHAATVALLTRPDTIIVASVSCIYGIGSPDHYVEMSLPLIKKQGIWQIMELSELAKASLGRLHSPSLVNTTTQSAGSLNQTNFIIYLIAMQYHRNDLAFERSNFRVKGDTIDLFPASGEVAYRFEFDFDNLESVKIIDPLTAEVLEKPEQVHIFPNTHYATPRDQLSRAIDTIEAEFDSRLKYFEAEHKYLEAQRLSQRTKYDLEMLKETGFVKGIENYSRHLDGRKAGEPPATLLDFFPDDFLLLVDESHMTLPQVRGMYNGDHARKTTLVDYGFRLPSALDNRPLTFDEFEKHIHRAVYVSATPGKYELEVSPTPAEQVIRPTGLLDPEIEVRPTDGQIDDLMVEIEARIQKNQRVIVTTLTKRMAEDLSQHLKDHGIKTAYIHSEIDTLERGDILRDLRTGVYDVLVGINLLREGLDLPEVSLVAILDADKEGFLRSESALIQTIGRAARHEEGHVIMYADNITESMERAITETDRRRDIQMKYNHEHNIVPHSIKKEISLGLRAIIPEKAKENKLDLKKVPKSEFKILVKELSEQMQLAAANLEYEKAAEIRDMIQQIKDAEEGQK</sequence>